<dbReference type="AlphaFoldDB" id="A0A3P9N4P6"/>
<evidence type="ECO:0000313" key="2">
    <source>
        <dbReference type="Ensembl" id="ENSPREP00000004571.1"/>
    </source>
</evidence>
<keyword evidence="1" id="KW-0732">Signal</keyword>
<evidence type="ECO:0008006" key="4">
    <source>
        <dbReference type="Google" id="ProtNLM"/>
    </source>
</evidence>
<accession>A0A3P9N4P6</accession>
<proteinExistence type="predicted"/>
<reference evidence="2" key="2">
    <citation type="submission" date="2025-08" db="UniProtKB">
        <authorList>
            <consortium name="Ensembl"/>
        </authorList>
    </citation>
    <scope>IDENTIFICATION</scope>
    <source>
        <strain evidence="2">Guanapo</strain>
    </source>
</reference>
<feature type="signal peptide" evidence="1">
    <location>
        <begin position="1"/>
        <end position="26"/>
    </location>
</feature>
<dbReference type="Ensembl" id="ENSPRET00000004635.1">
    <property type="protein sequence ID" value="ENSPREP00000004571.1"/>
    <property type="gene ID" value="ENSPREG00000003206.1"/>
</dbReference>
<reference evidence="2" key="3">
    <citation type="submission" date="2025-09" db="UniProtKB">
        <authorList>
            <consortium name="Ensembl"/>
        </authorList>
    </citation>
    <scope>IDENTIFICATION</scope>
    <source>
        <strain evidence="2">Guanapo</strain>
    </source>
</reference>
<evidence type="ECO:0000313" key="3">
    <source>
        <dbReference type="Proteomes" id="UP000242638"/>
    </source>
</evidence>
<evidence type="ECO:0000256" key="1">
    <source>
        <dbReference type="SAM" id="SignalP"/>
    </source>
</evidence>
<reference evidence="3" key="1">
    <citation type="submission" date="2013-11" db="EMBL/GenBank/DDBJ databases">
        <title>The genomic landscape of the Guanapo guppy.</title>
        <authorList>
            <person name="Kuenstner A."/>
            <person name="Dreyer C."/>
        </authorList>
    </citation>
    <scope>NUCLEOTIDE SEQUENCE</scope>
    <source>
        <strain evidence="3">Guanapo</strain>
    </source>
</reference>
<sequence>MRKCMSVSPIDLLCVLCMVLKSHCTAVVIGQTSLYLPDQWRAFSVSNCLQNKDNQFMAIHLSGSTKRTHQCGSLYTKYKKKLRRARGNSACC</sequence>
<organism evidence="2 3">
    <name type="scientific">Poecilia reticulata</name>
    <name type="common">Guppy</name>
    <name type="synonym">Acanthophacelus reticulatus</name>
    <dbReference type="NCBI Taxonomy" id="8081"/>
    <lineage>
        <taxon>Eukaryota</taxon>
        <taxon>Metazoa</taxon>
        <taxon>Chordata</taxon>
        <taxon>Craniata</taxon>
        <taxon>Vertebrata</taxon>
        <taxon>Euteleostomi</taxon>
        <taxon>Actinopterygii</taxon>
        <taxon>Neopterygii</taxon>
        <taxon>Teleostei</taxon>
        <taxon>Neoteleostei</taxon>
        <taxon>Acanthomorphata</taxon>
        <taxon>Ovalentaria</taxon>
        <taxon>Atherinomorphae</taxon>
        <taxon>Cyprinodontiformes</taxon>
        <taxon>Poeciliidae</taxon>
        <taxon>Poeciliinae</taxon>
        <taxon>Poecilia</taxon>
    </lineage>
</organism>
<feature type="chain" id="PRO_5018194943" description="Secreted protein" evidence="1">
    <location>
        <begin position="27"/>
        <end position="92"/>
    </location>
</feature>
<protein>
    <recommendedName>
        <fullName evidence="4">Secreted protein</fullName>
    </recommendedName>
</protein>
<dbReference type="Proteomes" id="UP000242638">
    <property type="component" value="Unassembled WGS sequence"/>
</dbReference>
<name>A0A3P9N4P6_POERE</name>
<keyword evidence="3" id="KW-1185">Reference proteome</keyword>